<keyword evidence="2 3" id="KW-0040">ANK repeat</keyword>
<dbReference type="Gene3D" id="1.25.40.20">
    <property type="entry name" value="Ankyrin repeat-containing domain"/>
    <property type="match status" value="2"/>
</dbReference>
<feature type="repeat" description="ANK" evidence="3">
    <location>
        <begin position="136"/>
        <end position="168"/>
    </location>
</feature>
<evidence type="ECO:0000313" key="5">
    <source>
        <dbReference type="Proteomes" id="UP000245119"/>
    </source>
</evidence>
<comment type="caution">
    <text evidence="4">The sequence shown here is derived from an EMBL/GenBank/DDBJ whole genome shotgun (WGS) entry which is preliminary data.</text>
</comment>
<evidence type="ECO:0000256" key="1">
    <source>
        <dbReference type="ARBA" id="ARBA00022737"/>
    </source>
</evidence>
<dbReference type="GO" id="GO:0045944">
    <property type="term" value="P:positive regulation of transcription by RNA polymerase II"/>
    <property type="evidence" value="ECO:0007669"/>
    <property type="project" value="TreeGrafter"/>
</dbReference>
<dbReference type="Proteomes" id="UP000245119">
    <property type="component" value="Linkage Group LG3"/>
</dbReference>
<sequence>MFQPNLDVGGLSMTCFLLLLNYNTLDEDGLGVVHRLAQGGKKSHIFLLRKVRKSGGDINLQNADGNTATHVAVKNKKWNMAWVLLRRGARVDILNNDKYTVLHMLALYLRPATEKCTNIFSLLKPGCLNIDARDSRGNTTLQLAVKEGNTEVAEKLLNIGARADVLDENGGTVLHTMATQNHEYTSSLLKQAIACGAGLEMKNLEGNTALHVAAKLDNWDTVDKLIANGAVVTEHDNEGFTVSDRILRSKTSHTDLSRFRFLESFPVTVQLHLAVKLRRWKCP</sequence>
<dbReference type="GO" id="GO:0005634">
    <property type="term" value="C:nucleus"/>
    <property type="evidence" value="ECO:0007669"/>
    <property type="project" value="TreeGrafter"/>
</dbReference>
<protein>
    <submittedName>
        <fullName evidence="4">Uncharacterized protein</fullName>
    </submittedName>
</protein>
<feature type="repeat" description="ANK" evidence="3">
    <location>
        <begin position="64"/>
        <end position="96"/>
    </location>
</feature>
<dbReference type="SMART" id="SM00248">
    <property type="entry name" value="ANK"/>
    <property type="match status" value="4"/>
</dbReference>
<reference evidence="4 5" key="1">
    <citation type="submission" date="2018-04" db="EMBL/GenBank/DDBJ databases">
        <title>The genome of golden apple snail Pomacea canaliculata provides insight into stress tolerance and invasive adaptation.</title>
        <authorList>
            <person name="Liu C."/>
            <person name="Liu B."/>
            <person name="Ren Y."/>
            <person name="Zhang Y."/>
            <person name="Wang H."/>
            <person name="Li S."/>
            <person name="Jiang F."/>
            <person name="Yin L."/>
            <person name="Zhang G."/>
            <person name="Qian W."/>
            <person name="Fan W."/>
        </authorList>
    </citation>
    <scope>NUCLEOTIDE SEQUENCE [LARGE SCALE GENOMIC DNA]</scope>
    <source>
        <strain evidence="4">SZHN2017</strain>
        <tissue evidence="4">Muscle</tissue>
    </source>
</reference>
<dbReference type="PANTHER" id="PTHR24193">
    <property type="entry name" value="ANKYRIN REPEAT PROTEIN"/>
    <property type="match status" value="1"/>
</dbReference>
<accession>A0A2T7PJ31</accession>
<gene>
    <name evidence="4" type="ORF">C0Q70_04656</name>
</gene>
<dbReference type="STRING" id="400727.A0A2T7PJ31"/>
<evidence type="ECO:0000313" key="4">
    <source>
        <dbReference type="EMBL" id="PVD33400.1"/>
    </source>
</evidence>
<organism evidence="4 5">
    <name type="scientific">Pomacea canaliculata</name>
    <name type="common">Golden apple snail</name>
    <dbReference type="NCBI Taxonomy" id="400727"/>
    <lineage>
        <taxon>Eukaryota</taxon>
        <taxon>Metazoa</taxon>
        <taxon>Spiralia</taxon>
        <taxon>Lophotrochozoa</taxon>
        <taxon>Mollusca</taxon>
        <taxon>Gastropoda</taxon>
        <taxon>Caenogastropoda</taxon>
        <taxon>Architaenioglossa</taxon>
        <taxon>Ampullarioidea</taxon>
        <taxon>Ampullariidae</taxon>
        <taxon>Pomacea</taxon>
    </lineage>
</organism>
<dbReference type="PROSITE" id="PS50297">
    <property type="entry name" value="ANK_REP_REGION"/>
    <property type="match status" value="3"/>
</dbReference>
<keyword evidence="5" id="KW-1185">Reference proteome</keyword>
<dbReference type="Pfam" id="PF12796">
    <property type="entry name" value="Ank_2"/>
    <property type="match status" value="2"/>
</dbReference>
<dbReference type="PANTHER" id="PTHR24193:SF121">
    <property type="entry name" value="ADA2A-CONTAINING COMPLEX COMPONENT 3, ISOFORM D"/>
    <property type="match status" value="1"/>
</dbReference>
<dbReference type="InterPro" id="IPR002110">
    <property type="entry name" value="Ankyrin_rpt"/>
</dbReference>
<dbReference type="GO" id="GO:0000976">
    <property type="term" value="F:transcription cis-regulatory region binding"/>
    <property type="evidence" value="ECO:0007669"/>
    <property type="project" value="TreeGrafter"/>
</dbReference>
<dbReference type="InterPro" id="IPR050663">
    <property type="entry name" value="Ankyrin-SOCS_Box"/>
</dbReference>
<dbReference type="PROSITE" id="PS50088">
    <property type="entry name" value="ANK_REPEAT"/>
    <property type="match status" value="3"/>
</dbReference>
<dbReference type="EMBL" id="PZQS01000003">
    <property type="protein sequence ID" value="PVD33400.1"/>
    <property type="molecule type" value="Genomic_DNA"/>
</dbReference>
<dbReference type="AlphaFoldDB" id="A0A2T7PJ31"/>
<proteinExistence type="predicted"/>
<dbReference type="SUPFAM" id="SSF48403">
    <property type="entry name" value="Ankyrin repeat"/>
    <property type="match status" value="1"/>
</dbReference>
<evidence type="ECO:0000256" key="3">
    <source>
        <dbReference type="PROSITE-ProRule" id="PRU00023"/>
    </source>
</evidence>
<keyword evidence="1" id="KW-0677">Repeat</keyword>
<feature type="repeat" description="ANK" evidence="3">
    <location>
        <begin position="205"/>
        <end position="237"/>
    </location>
</feature>
<name>A0A2T7PJ31_POMCA</name>
<evidence type="ECO:0000256" key="2">
    <source>
        <dbReference type="ARBA" id="ARBA00023043"/>
    </source>
</evidence>
<dbReference type="InterPro" id="IPR036770">
    <property type="entry name" value="Ankyrin_rpt-contain_sf"/>
</dbReference>